<dbReference type="CDD" id="cd20345">
    <property type="entry name" value="BRcat_RBR_HOIL1"/>
    <property type="match status" value="1"/>
</dbReference>
<dbReference type="Gene3D" id="2.30.29.30">
    <property type="entry name" value="Pleckstrin-homology domain (PH domain)/Phosphotyrosine-binding domain (PTB)"/>
    <property type="match status" value="1"/>
</dbReference>
<dbReference type="InterPro" id="IPR047557">
    <property type="entry name" value="Rcat_RBR_HOIL1"/>
</dbReference>
<dbReference type="RefSeq" id="XP_072855571.1">
    <property type="nucleotide sequence ID" value="XM_072999470.1"/>
</dbReference>
<evidence type="ECO:0000259" key="14">
    <source>
        <dbReference type="PROSITE" id="PS50199"/>
    </source>
</evidence>
<feature type="domain" description="RING-type" evidence="13">
    <location>
        <begin position="476"/>
        <end position="518"/>
    </location>
</feature>
<dbReference type="CDD" id="cd01799">
    <property type="entry name" value="Ubl_HOIL1"/>
    <property type="match status" value="1"/>
</dbReference>
<dbReference type="InterPro" id="IPR018957">
    <property type="entry name" value="Znf_C3HC4_RING-type"/>
</dbReference>
<dbReference type="Pfam" id="PF16764">
    <property type="entry name" value="Sharpin_PH"/>
    <property type="match status" value="1"/>
</dbReference>
<evidence type="ECO:0000256" key="10">
    <source>
        <dbReference type="ARBA" id="ARBA00022786"/>
    </source>
</evidence>
<dbReference type="InterPro" id="IPR029071">
    <property type="entry name" value="Ubiquitin-like_domsf"/>
</dbReference>
<dbReference type="PROSITE" id="PS50089">
    <property type="entry name" value="ZF_RING_2"/>
    <property type="match status" value="1"/>
</dbReference>
<dbReference type="InterPro" id="IPR044066">
    <property type="entry name" value="TRIAD_supradom"/>
</dbReference>
<evidence type="ECO:0000256" key="5">
    <source>
        <dbReference type="ARBA" id="ARBA00017887"/>
    </source>
</evidence>
<gene>
    <name evidence="17" type="primary">SHARPIN</name>
</gene>
<dbReference type="CDD" id="cd20358">
    <property type="entry name" value="Rcat_RBR_HOIL1"/>
    <property type="match status" value="1"/>
</dbReference>
<dbReference type="PANTHER" id="PTHR22770:SF45">
    <property type="entry name" value="RANBP-TYPE AND C3HC4-TYPE ZINC FINGER-CONTAINING PROTEIN 1"/>
    <property type="match status" value="1"/>
</dbReference>
<organism evidence="16 17">
    <name type="scientific">Pogona vitticeps</name>
    <name type="common">central bearded dragon</name>
    <dbReference type="NCBI Taxonomy" id="103695"/>
    <lineage>
        <taxon>Eukaryota</taxon>
        <taxon>Metazoa</taxon>
        <taxon>Chordata</taxon>
        <taxon>Craniata</taxon>
        <taxon>Vertebrata</taxon>
        <taxon>Euteleostomi</taxon>
        <taxon>Lepidosauria</taxon>
        <taxon>Squamata</taxon>
        <taxon>Bifurcata</taxon>
        <taxon>Unidentata</taxon>
        <taxon>Episquamata</taxon>
        <taxon>Toxicofera</taxon>
        <taxon>Iguania</taxon>
        <taxon>Acrodonta</taxon>
        <taxon>Agamidae</taxon>
        <taxon>Amphibolurinae</taxon>
        <taxon>Pogona</taxon>
    </lineage>
</organism>
<evidence type="ECO:0000256" key="8">
    <source>
        <dbReference type="ARBA" id="ARBA00022737"/>
    </source>
</evidence>
<dbReference type="PROSITE" id="PS51873">
    <property type="entry name" value="TRIAD"/>
    <property type="match status" value="1"/>
</dbReference>
<reference evidence="17" key="1">
    <citation type="submission" date="2025-08" db="UniProtKB">
        <authorList>
            <consortium name="RefSeq"/>
        </authorList>
    </citation>
    <scope>IDENTIFICATION</scope>
</reference>
<dbReference type="InterPro" id="IPR001876">
    <property type="entry name" value="Znf_RanBP2"/>
</dbReference>
<dbReference type="Gene3D" id="2.30.30.380">
    <property type="entry name" value="Zn-finger domain of Sec23/24"/>
    <property type="match status" value="1"/>
</dbReference>
<dbReference type="CDD" id="cd16633">
    <property type="entry name" value="mRING-HC-C3HC3D_RBR_HOIL1"/>
    <property type="match status" value="1"/>
</dbReference>
<dbReference type="EC" id="2.3.2.31" evidence="4"/>
<dbReference type="GeneID" id="110084806"/>
<dbReference type="InterPro" id="IPR017907">
    <property type="entry name" value="Znf_RING_CS"/>
</dbReference>
<keyword evidence="16" id="KW-1185">Reference proteome</keyword>
<dbReference type="PROSITE" id="PS01358">
    <property type="entry name" value="ZF_RANBP2_1"/>
    <property type="match status" value="1"/>
</dbReference>
<dbReference type="InterPro" id="IPR036443">
    <property type="entry name" value="Znf_RanBP2_sf"/>
</dbReference>
<evidence type="ECO:0000256" key="1">
    <source>
        <dbReference type="ARBA" id="ARBA00001798"/>
    </source>
</evidence>
<evidence type="ECO:0000256" key="3">
    <source>
        <dbReference type="ARBA" id="ARBA00008278"/>
    </source>
</evidence>
<evidence type="ECO:0000313" key="17">
    <source>
        <dbReference type="RefSeq" id="XP_072855571.1"/>
    </source>
</evidence>
<comment type="catalytic activity">
    <reaction evidence="1">
        <text>[E2 ubiquitin-conjugating enzyme]-S-ubiquitinyl-L-cysteine + [acceptor protein]-L-lysine = [E2 ubiquitin-conjugating enzyme]-L-cysteine + [acceptor protein]-N(6)-ubiquitinyl-L-lysine.</text>
        <dbReference type="EC" id="2.3.2.31"/>
    </reaction>
</comment>
<keyword evidence="10" id="KW-0833">Ubl conjugation pathway</keyword>
<evidence type="ECO:0000256" key="12">
    <source>
        <dbReference type="PROSITE-ProRule" id="PRU00322"/>
    </source>
</evidence>
<evidence type="ECO:0000313" key="16">
    <source>
        <dbReference type="Proteomes" id="UP001652642"/>
    </source>
</evidence>
<evidence type="ECO:0000256" key="7">
    <source>
        <dbReference type="ARBA" id="ARBA00022723"/>
    </source>
</evidence>
<keyword evidence="7" id="KW-0479">Metal-binding</keyword>
<evidence type="ECO:0000256" key="2">
    <source>
        <dbReference type="ARBA" id="ARBA00004906"/>
    </source>
</evidence>
<dbReference type="Pfam" id="PF00641">
    <property type="entry name" value="Zn_ribbon_RanBP"/>
    <property type="match status" value="1"/>
</dbReference>
<dbReference type="InterPro" id="IPR051628">
    <property type="entry name" value="LUBAC_E3_Ligases"/>
</dbReference>
<dbReference type="Gene3D" id="1.20.120.1750">
    <property type="match status" value="1"/>
</dbReference>
<proteinExistence type="inferred from homology"/>
<evidence type="ECO:0000256" key="6">
    <source>
        <dbReference type="ARBA" id="ARBA00022679"/>
    </source>
</evidence>
<dbReference type="PANTHER" id="PTHR22770">
    <property type="entry name" value="UBIQUITIN CONJUGATING ENZYME 7 INTERACTING PROTEIN-RELATED"/>
    <property type="match status" value="1"/>
</dbReference>
<evidence type="ECO:0000259" key="13">
    <source>
        <dbReference type="PROSITE" id="PS50089"/>
    </source>
</evidence>
<dbReference type="SUPFAM" id="SSF90209">
    <property type="entry name" value="Ran binding protein zinc finger-like"/>
    <property type="match status" value="1"/>
</dbReference>
<dbReference type="SMART" id="SM00547">
    <property type="entry name" value="ZnF_RBZ"/>
    <property type="match status" value="1"/>
</dbReference>
<dbReference type="InterPro" id="IPR001841">
    <property type="entry name" value="Znf_RING"/>
</dbReference>
<feature type="domain" description="RING-type" evidence="15">
    <location>
        <begin position="472"/>
        <end position="700"/>
    </location>
</feature>
<dbReference type="PROSITE" id="PS00518">
    <property type="entry name" value="ZF_RING_1"/>
    <property type="match status" value="1"/>
</dbReference>
<dbReference type="SUPFAM" id="SSF54236">
    <property type="entry name" value="Ubiquitin-like"/>
    <property type="match status" value="1"/>
</dbReference>
<dbReference type="InterPro" id="IPR031912">
    <property type="entry name" value="Sharpin_PH"/>
</dbReference>
<dbReference type="Pfam" id="PF25393">
    <property type="entry name" value="LTM"/>
    <property type="match status" value="1"/>
</dbReference>
<comment type="pathway">
    <text evidence="2">Protein modification; protein ubiquitination.</text>
</comment>
<dbReference type="SUPFAM" id="SSF57850">
    <property type="entry name" value="RING/U-box"/>
    <property type="match status" value="3"/>
</dbReference>
<feature type="domain" description="RanBP2-type" evidence="14">
    <location>
        <begin position="387"/>
        <end position="416"/>
    </location>
</feature>
<evidence type="ECO:0000256" key="4">
    <source>
        <dbReference type="ARBA" id="ARBA00012251"/>
    </source>
</evidence>
<dbReference type="InterPro" id="IPR011993">
    <property type="entry name" value="PH-like_dom_sf"/>
</dbReference>
<dbReference type="InterPro" id="IPR047559">
    <property type="entry name" value="HOIL1_RBR_mRING-HC-C3HC3D"/>
</dbReference>
<dbReference type="InterPro" id="IPR013083">
    <property type="entry name" value="Znf_RING/FYVE/PHD"/>
</dbReference>
<keyword evidence="6" id="KW-0808">Transferase</keyword>
<sequence length="704" mass="78882">MAAAAAAAPAVASGLPVVASVRAWVLRPPPAAPPSSSPGRESQRFFRLQLSAAPGPERFRLGLRGGPDSEPNLVEYSLQDISYKLKSATCHELKVLASPDDPLVFHFEDEQEAQKWWTVVSSSLREVHKAPEGVGVLTGWSPHYPSAMVNAGPVRELDASLPLELARKEELTRRLSAAIELGDEEEAVRWATALAQQRTPLRILLKESCYPTSEISMKVQVEDALHSARFTTRVHTFTTIAALRQQVFQDYDFHPSVQRWIIGQCLCVDDRTLGSYGIRKDGDVAFLYLLTAKGAKLSEQRYKEDKDWVVLQPASSSLVDGANASRKYSTLPNPLPKKGVKDGNRKMDIGEISQFLGSLRVNNLLSGHARTPPAPNAVPHPAPPSPVQAGWSCPTCTFINKPTRPGCEMCSADRPANYVIPGSYRPDETELWRMQQEKEGILQYQKALEQRRLQNFQQLCQLDEEALVLNQEELECRICYLEVKPGEGVLLRECLHSFCRDCLRQLINWTEEPQVACPFRDDSYACDSHLQDREIRALVSRDEYERFLERRLAVAESRAQNSYHCRTADCLGWCIYEDDVNEFRCPICWALNCLVCKAIHEGMNCKQYQDKLQFEAHKDAAARETSEMLKTLVLLGEAMHCPVCRIVVQKKGGCDWLRCSVCQTEICWVTKGPRWGPGGPGDTSGGCRCNVDGERCHPDCRNCH</sequence>
<dbReference type="InterPro" id="IPR057468">
    <property type="entry name" value="HOIL-1/Sharpin_LTM"/>
</dbReference>
<dbReference type="Proteomes" id="UP001652642">
    <property type="component" value="Chromosome 4"/>
</dbReference>
<protein>
    <recommendedName>
        <fullName evidence="5">RanBP-type and C3HC4-type zinc finger-containing protein 1</fullName>
        <ecNumber evidence="4">2.3.2.31</ecNumber>
    </recommendedName>
</protein>
<dbReference type="Pfam" id="PF00097">
    <property type="entry name" value="zf-C3HC4"/>
    <property type="match status" value="1"/>
</dbReference>
<evidence type="ECO:0000256" key="9">
    <source>
        <dbReference type="ARBA" id="ARBA00022771"/>
    </source>
</evidence>
<evidence type="ECO:0000259" key="15">
    <source>
        <dbReference type="PROSITE" id="PS51873"/>
    </source>
</evidence>
<dbReference type="Gene3D" id="3.10.20.90">
    <property type="entry name" value="Phosphatidylinositol 3-kinase Catalytic Subunit, Chain A, domain 1"/>
    <property type="match status" value="1"/>
</dbReference>
<keyword evidence="8" id="KW-0677">Repeat</keyword>
<accession>A0ABM5GD43</accession>
<evidence type="ECO:0000256" key="11">
    <source>
        <dbReference type="ARBA" id="ARBA00022833"/>
    </source>
</evidence>
<dbReference type="Gene3D" id="3.30.40.10">
    <property type="entry name" value="Zinc/RING finger domain, C3HC4 (zinc finger)"/>
    <property type="match status" value="1"/>
</dbReference>
<dbReference type="PROSITE" id="PS50199">
    <property type="entry name" value="ZF_RANBP2_2"/>
    <property type="match status" value="1"/>
</dbReference>
<keyword evidence="9 12" id="KW-0863">Zinc-finger</keyword>
<dbReference type="InterPro" id="IPR047558">
    <property type="entry name" value="BRcat_RBR_HOIL1"/>
</dbReference>
<name>A0ABM5GD43_9SAUR</name>
<comment type="similarity">
    <text evidence="3">Belongs to the RBR family.</text>
</comment>
<keyword evidence="11" id="KW-0862">Zinc</keyword>